<evidence type="ECO:0000313" key="1">
    <source>
        <dbReference type="EMBL" id="EGC02364.1"/>
    </source>
</evidence>
<dbReference type="AlphaFoldDB" id="E9SE96"/>
<sequence>MFCRLYIHGNSVKSAAALFEKKFGRAVKCGRDHRFTAFEMTLKENEDHDRNKLRTYPDGFLYYEITAELEIYEDHIRVTDEILEMLWDNGLPAVVSCEYEEELNRYIFSK</sequence>
<name>E9SE96_RUMAL</name>
<dbReference type="RefSeq" id="WP_002851024.1">
    <property type="nucleotide sequence ID" value="NZ_ADKM02000095.1"/>
</dbReference>
<dbReference type="OrthoDB" id="1823103at2"/>
<dbReference type="EMBL" id="ADKM02000095">
    <property type="protein sequence ID" value="EGC02364.1"/>
    <property type="molecule type" value="Genomic_DNA"/>
</dbReference>
<accession>E9SE96</accession>
<keyword evidence="2" id="KW-1185">Reference proteome</keyword>
<gene>
    <name evidence="1" type="ORF">CUS_6006</name>
</gene>
<dbReference type="STRING" id="246199.CUS_6006"/>
<organism evidence="1 2">
    <name type="scientific">Ruminococcus albus 8</name>
    <dbReference type="NCBI Taxonomy" id="246199"/>
    <lineage>
        <taxon>Bacteria</taxon>
        <taxon>Bacillati</taxon>
        <taxon>Bacillota</taxon>
        <taxon>Clostridia</taxon>
        <taxon>Eubacteriales</taxon>
        <taxon>Oscillospiraceae</taxon>
        <taxon>Ruminococcus</taxon>
    </lineage>
</organism>
<comment type="caution">
    <text evidence="1">The sequence shown here is derived from an EMBL/GenBank/DDBJ whole genome shotgun (WGS) entry which is preliminary data.</text>
</comment>
<proteinExistence type="predicted"/>
<evidence type="ECO:0000313" key="2">
    <source>
        <dbReference type="Proteomes" id="UP000004259"/>
    </source>
</evidence>
<dbReference type="Proteomes" id="UP000004259">
    <property type="component" value="Unassembled WGS sequence"/>
</dbReference>
<reference evidence="1 2" key="1">
    <citation type="submission" date="2011-02" db="EMBL/GenBank/DDBJ databases">
        <authorList>
            <person name="Nelson K.E."/>
            <person name="Sutton G."/>
            <person name="Torralba M."/>
            <person name="Durkin S."/>
            <person name="Harkins D."/>
            <person name="Montgomery R."/>
            <person name="Ziemer C."/>
            <person name="Klaassens E."/>
            <person name="Ocuiv P."/>
            <person name="Morrison M."/>
        </authorList>
    </citation>
    <scope>NUCLEOTIDE SEQUENCE [LARGE SCALE GENOMIC DNA]</scope>
    <source>
        <strain evidence="1 2">8</strain>
    </source>
</reference>
<protein>
    <submittedName>
        <fullName evidence="1">Conserved domain protein</fullName>
    </submittedName>
</protein>